<dbReference type="InterPro" id="IPR008918">
    <property type="entry name" value="HhH2"/>
</dbReference>
<dbReference type="SMART" id="SM00485">
    <property type="entry name" value="XPGN"/>
    <property type="match status" value="1"/>
</dbReference>
<dbReference type="SMART" id="SM00279">
    <property type="entry name" value="HhH2"/>
    <property type="match status" value="1"/>
</dbReference>
<dbReference type="GO" id="GO:0046872">
    <property type="term" value="F:metal ion binding"/>
    <property type="evidence" value="ECO:0007669"/>
    <property type="project" value="UniProtKB-KW"/>
</dbReference>
<evidence type="ECO:0000256" key="10">
    <source>
        <dbReference type="ARBA" id="ARBA00023242"/>
    </source>
</evidence>
<dbReference type="Gene3D" id="3.40.50.1010">
    <property type="entry name" value="5'-nuclease"/>
    <property type="match status" value="1"/>
</dbReference>
<feature type="domain" description="XPG-I" evidence="11">
    <location>
        <begin position="138"/>
        <end position="214"/>
    </location>
</feature>
<dbReference type="PANTHER" id="PTHR11081:SF9">
    <property type="entry name" value="FLAP ENDONUCLEASE 1"/>
    <property type="match status" value="1"/>
</dbReference>
<dbReference type="SMART" id="SM00484">
    <property type="entry name" value="XPGI"/>
    <property type="match status" value="1"/>
</dbReference>
<comment type="caution">
    <text evidence="13">The sequence shown here is derived from an EMBL/GenBank/DDBJ whole genome shotgun (WGS) entry which is preliminary data.</text>
</comment>
<dbReference type="SUPFAM" id="SSF47807">
    <property type="entry name" value="5' to 3' exonuclease, C-terminal subdomain"/>
    <property type="match status" value="1"/>
</dbReference>
<evidence type="ECO:0000256" key="3">
    <source>
        <dbReference type="ARBA" id="ARBA00022722"/>
    </source>
</evidence>
<dbReference type="CDD" id="cd09857">
    <property type="entry name" value="PIN_EXO1"/>
    <property type="match status" value="1"/>
</dbReference>
<dbReference type="InterPro" id="IPR029060">
    <property type="entry name" value="PIN-like_dom_sf"/>
</dbReference>
<dbReference type="InterPro" id="IPR019974">
    <property type="entry name" value="XPG_CS"/>
</dbReference>
<feature type="domain" description="XPG N-terminal" evidence="12">
    <location>
        <begin position="1"/>
        <end position="99"/>
    </location>
</feature>
<name>A0AB34JIS7_PRYPA</name>
<keyword evidence="14" id="KW-1185">Reference proteome</keyword>
<keyword evidence="4" id="KW-0479">Metal-binding</keyword>
<evidence type="ECO:0000256" key="4">
    <source>
        <dbReference type="ARBA" id="ARBA00022723"/>
    </source>
</evidence>
<dbReference type="AlphaFoldDB" id="A0AB34JIS7"/>
<evidence type="ECO:0000256" key="9">
    <source>
        <dbReference type="ARBA" id="ARBA00023204"/>
    </source>
</evidence>
<dbReference type="PRINTS" id="PR00853">
    <property type="entry name" value="XPGRADSUPER"/>
</dbReference>
<accession>A0AB34JIS7</accession>
<dbReference type="GO" id="GO:0017108">
    <property type="term" value="F:5'-flap endonuclease activity"/>
    <property type="evidence" value="ECO:0007669"/>
    <property type="project" value="TreeGrafter"/>
</dbReference>
<evidence type="ECO:0000256" key="2">
    <source>
        <dbReference type="ARBA" id="ARBA00004123"/>
    </source>
</evidence>
<dbReference type="InterPro" id="IPR006085">
    <property type="entry name" value="XPG_DNA_repair_N"/>
</dbReference>
<dbReference type="CDD" id="cd09901">
    <property type="entry name" value="H3TH_FEN1-like"/>
    <property type="match status" value="1"/>
</dbReference>
<dbReference type="Gene3D" id="1.10.150.20">
    <property type="entry name" value="5' to 3' exonuclease, C-terminal subdomain"/>
    <property type="match status" value="1"/>
</dbReference>
<reference evidence="13 14" key="1">
    <citation type="journal article" date="2024" name="Science">
        <title>Giant polyketide synthase enzymes in the biosynthesis of giant marine polyether toxins.</title>
        <authorList>
            <person name="Fallon T.R."/>
            <person name="Shende V.V."/>
            <person name="Wierzbicki I.H."/>
            <person name="Pendleton A.L."/>
            <person name="Watervoot N.F."/>
            <person name="Auber R.P."/>
            <person name="Gonzalez D.J."/>
            <person name="Wisecaver J.H."/>
            <person name="Moore B.S."/>
        </authorList>
    </citation>
    <scope>NUCLEOTIDE SEQUENCE [LARGE SCALE GENOMIC DNA]</scope>
    <source>
        <strain evidence="13 14">12B1</strain>
    </source>
</reference>
<dbReference type="Pfam" id="PF00752">
    <property type="entry name" value="XPG_N"/>
    <property type="match status" value="1"/>
</dbReference>
<comment type="cofactor">
    <cofactor evidence="1">
        <name>Mg(2+)</name>
        <dbReference type="ChEBI" id="CHEBI:18420"/>
    </cofactor>
</comment>
<keyword evidence="3" id="KW-0540">Nuclease</keyword>
<dbReference type="GO" id="GO:0006281">
    <property type="term" value="P:DNA repair"/>
    <property type="evidence" value="ECO:0007669"/>
    <property type="project" value="UniProtKB-KW"/>
</dbReference>
<keyword evidence="8" id="KW-0460">Magnesium</keyword>
<organism evidence="13 14">
    <name type="scientific">Prymnesium parvum</name>
    <name type="common">Toxic golden alga</name>
    <dbReference type="NCBI Taxonomy" id="97485"/>
    <lineage>
        <taxon>Eukaryota</taxon>
        <taxon>Haptista</taxon>
        <taxon>Haptophyta</taxon>
        <taxon>Prymnesiophyceae</taxon>
        <taxon>Prymnesiales</taxon>
        <taxon>Prymnesiaceae</taxon>
        <taxon>Prymnesium</taxon>
    </lineage>
</organism>
<evidence type="ECO:0000259" key="12">
    <source>
        <dbReference type="SMART" id="SM00485"/>
    </source>
</evidence>
<dbReference type="GO" id="GO:0005634">
    <property type="term" value="C:nucleus"/>
    <property type="evidence" value="ECO:0007669"/>
    <property type="project" value="UniProtKB-SubCell"/>
</dbReference>
<dbReference type="Pfam" id="PF00867">
    <property type="entry name" value="XPG_I"/>
    <property type="match status" value="1"/>
</dbReference>
<dbReference type="SUPFAM" id="SSF88723">
    <property type="entry name" value="PIN domain-like"/>
    <property type="match status" value="1"/>
</dbReference>
<keyword evidence="7" id="KW-0378">Hydrolase</keyword>
<evidence type="ECO:0008006" key="15">
    <source>
        <dbReference type="Google" id="ProtNLM"/>
    </source>
</evidence>
<evidence type="ECO:0000256" key="8">
    <source>
        <dbReference type="ARBA" id="ARBA00022842"/>
    </source>
</evidence>
<dbReference type="PANTHER" id="PTHR11081">
    <property type="entry name" value="FLAP ENDONUCLEASE FAMILY MEMBER"/>
    <property type="match status" value="1"/>
</dbReference>
<proteinExistence type="predicted"/>
<evidence type="ECO:0000256" key="5">
    <source>
        <dbReference type="ARBA" id="ARBA00022759"/>
    </source>
</evidence>
<dbReference type="InterPro" id="IPR006086">
    <property type="entry name" value="XPG-I_dom"/>
</dbReference>
<gene>
    <name evidence="13" type="ORF">AB1Y20_021477</name>
</gene>
<keyword evidence="5" id="KW-0255">Endonuclease</keyword>
<sequence>MGVANLLPFVSTASSEVHISRFRGQRVAIDASSWLYRGAVGCASKLAHGHETQDYLKYPLAMVQLLQDNDVTPFLVFDGAKLPMKARTDMRRSSIRAAQLDIAKKLMDSGERASASAAIRRSVSVTPEMGRQLINILQQRGIPYVVAPYEADAQIVFLVINGYCNAAISEDSDLLAYGCPHTVFKLDRDGHGRLVSFDNLQYAVDAKTGRALFDGSWKDEWEHWKHHLFRAMCILAGCDYLAGIPGVGIKTAYAALRTHREVAGAVGELLSSHEGIASQLGAIASQCDGTLFDQYMVCFEAAQQVFEQQLVWDPSSRTVIPLRPRKSPEIRGPRAYLLREN</sequence>
<evidence type="ECO:0000259" key="11">
    <source>
        <dbReference type="SMART" id="SM00484"/>
    </source>
</evidence>
<dbReference type="InterPro" id="IPR036279">
    <property type="entry name" value="5-3_exonuclease_C_sf"/>
</dbReference>
<dbReference type="PROSITE" id="PS00841">
    <property type="entry name" value="XPG_1"/>
    <property type="match status" value="1"/>
</dbReference>
<dbReference type="EMBL" id="JBGBPQ010000007">
    <property type="protein sequence ID" value="KAL1521826.1"/>
    <property type="molecule type" value="Genomic_DNA"/>
</dbReference>
<evidence type="ECO:0000256" key="1">
    <source>
        <dbReference type="ARBA" id="ARBA00001946"/>
    </source>
</evidence>
<dbReference type="FunFam" id="3.40.50.1010:FF:000002">
    <property type="entry name" value="Exonuclease 1, putative"/>
    <property type="match status" value="1"/>
</dbReference>
<dbReference type="InterPro" id="IPR006084">
    <property type="entry name" value="XPG/Rad2"/>
</dbReference>
<evidence type="ECO:0000313" key="14">
    <source>
        <dbReference type="Proteomes" id="UP001515480"/>
    </source>
</evidence>
<keyword evidence="10" id="KW-0539">Nucleus</keyword>
<dbReference type="InterPro" id="IPR044752">
    <property type="entry name" value="PIN-like_EXO1"/>
</dbReference>
<evidence type="ECO:0000313" key="13">
    <source>
        <dbReference type="EMBL" id="KAL1521826.1"/>
    </source>
</evidence>
<evidence type="ECO:0000256" key="6">
    <source>
        <dbReference type="ARBA" id="ARBA00022763"/>
    </source>
</evidence>
<comment type="subcellular location">
    <subcellularLocation>
        <location evidence="2">Nucleus</location>
    </subcellularLocation>
</comment>
<keyword evidence="6" id="KW-0227">DNA damage</keyword>
<dbReference type="GO" id="GO:0003677">
    <property type="term" value="F:DNA binding"/>
    <property type="evidence" value="ECO:0007669"/>
    <property type="project" value="InterPro"/>
</dbReference>
<keyword evidence="9" id="KW-0234">DNA repair</keyword>
<protein>
    <recommendedName>
        <fullName evidence="15">Exonuclease 1</fullName>
    </recommendedName>
</protein>
<dbReference type="Proteomes" id="UP001515480">
    <property type="component" value="Unassembled WGS sequence"/>
</dbReference>
<evidence type="ECO:0000256" key="7">
    <source>
        <dbReference type="ARBA" id="ARBA00022801"/>
    </source>
</evidence>